<dbReference type="EC" id="3.1.1.96" evidence="2"/>
<dbReference type="EC" id="3.1.1.-" evidence="2"/>
<dbReference type="HAMAP" id="MF_00518">
    <property type="entry name" value="Deacylase_Dtd"/>
    <property type="match status" value="1"/>
</dbReference>
<dbReference type="InterPro" id="IPR003732">
    <property type="entry name" value="Daa-tRNA_deacyls_DTD"/>
</dbReference>
<dbReference type="FunFam" id="3.50.80.10:FF:000001">
    <property type="entry name" value="D-aminoacyl-tRNA deacylase"/>
    <property type="match status" value="1"/>
</dbReference>
<dbReference type="GO" id="GO:0043908">
    <property type="term" value="F:Ser(Gly)-tRNA(Ala) hydrolase activity"/>
    <property type="evidence" value="ECO:0007669"/>
    <property type="project" value="UniProtKB-UniRule"/>
</dbReference>
<dbReference type="EMBL" id="SJPM01000017">
    <property type="protein sequence ID" value="TWT89536.1"/>
    <property type="molecule type" value="Genomic_DNA"/>
</dbReference>
<keyword evidence="4" id="KW-1185">Reference proteome</keyword>
<dbReference type="InterPro" id="IPR023509">
    <property type="entry name" value="DTD-like_sf"/>
</dbReference>
<comment type="function">
    <text evidence="2">An aminoacyl-tRNA editing enzyme that deacylates mischarged D-aminoacyl-tRNAs. Also deacylates mischarged glycyl-tRNA(Ala), protecting cells against glycine mischarging by AlaRS. Acts via tRNA-based rather than protein-based catalysis; rejects L-amino acids rather than detecting D-amino acids in the active site. By recycling D-aminoacyl-tRNA to D-amino acids and free tRNA molecules, this enzyme counteracts the toxicity associated with the formation of D-aminoacyl-tRNA entities in vivo and helps enforce protein L-homochirality.</text>
</comment>
<dbReference type="PANTHER" id="PTHR10472:SF5">
    <property type="entry name" value="D-AMINOACYL-TRNA DEACYLASE 1"/>
    <property type="match status" value="1"/>
</dbReference>
<sequence>MKVILQRSRQACVTVDGRVTGQIDYGLVALVGIAEGDSEPVVRTLADKTAMLRIFADDNGKMNRSVIDVGGGVLAISQFTLLADCRKGRRPAFTGAAKPEIARAFYELYMDCLRGHGLTVQPGVFAADMQVSLTNDGPVTIILDSSEWS</sequence>
<feature type="short sequence motif" description="Gly-cisPro motif, important for rejection of L-amino acids" evidence="2">
    <location>
        <begin position="137"/>
        <end position="138"/>
    </location>
</feature>
<evidence type="ECO:0000313" key="4">
    <source>
        <dbReference type="Proteomes" id="UP000316213"/>
    </source>
</evidence>
<name>A0A5C5ZQP5_9BACT</name>
<evidence type="ECO:0000256" key="2">
    <source>
        <dbReference type="HAMAP-Rule" id="MF_00518"/>
    </source>
</evidence>
<keyword evidence="2" id="KW-0963">Cytoplasm</keyword>
<comment type="similarity">
    <text evidence="1 2">Belongs to the DTD family.</text>
</comment>
<dbReference type="OrthoDB" id="9801395at2"/>
<dbReference type="GO" id="GO:0019478">
    <property type="term" value="P:D-amino acid catabolic process"/>
    <property type="evidence" value="ECO:0007669"/>
    <property type="project" value="UniProtKB-UniRule"/>
</dbReference>
<comment type="subunit">
    <text evidence="2">Homodimer.</text>
</comment>
<proteinExistence type="inferred from homology"/>
<dbReference type="NCBIfam" id="TIGR00256">
    <property type="entry name" value="D-aminoacyl-tRNA deacylase"/>
    <property type="match status" value="1"/>
</dbReference>
<comment type="subcellular location">
    <subcellularLocation>
        <location evidence="2">Cytoplasm</location>
    </subcellularLocation>
</comment>
<dbReference type="PANTHER" id="PTHR10472">
    <property type="entry name" value="D-TYROSYL-TRNA TYR DEACYLASE"/>
    <property type="match status" value="1"/>
</dbReference>
<dbReference type="SUPFAM" id="SSF69500">
    <property type="entry name" value="DTD-like"/>
    <property type="match status" value="1"/>
</dbReference>
<comment type="caution">
    <text evidence="3">The sequence shown here is derived from an EMBL/GenBank/DDBJ whole genome shotgun (WGS) entry which is preliminary data.</text>
</comment>
<dbReference type="Gene3D" id="3.50.80.10">
    <property type="entry name" value="D-tyrosyl-tRNA(Tyr) deacylase"/>
    <property type="match status" value="1"/>
</dbReference>
<dbReference type="RefSeq" id="WP_146581604.1">
    <property type="nucleotide sequence ID" value="NZ_SJPM01000017.1"/>
</dbReference>
<reference evidence="3 4" key="1">
    <citation type="submission" date="2019-02" db="EMBL/GenBank/DDBJ databases">
        <title>Deep-cultivation of Planctomycetes and their phenomic and genomic characterization uncovers novel biology.</title>
        <authorList>
            <person name="Wiegand S."/>
            <person name="Jogler M."/>
            <person name="Boedeker C."/>
            <person name="Pinto D."/>
            <person name="Vollmers J."/>
            <person name="Rivas-Marin E."/>
            <person name="Kohn T."/>
            <person name="Peeters S.H."/>
            <person name="Heuer A."/>
            <person name="Rast P."/>
            <person name="Oberbeckmann S."/>
            <person name="Bunk B."/>
            <person name="Jeske O."/>
            <person name="Meyerdierks A."/>
            <person name="Storesund J.E."/>
            <person name="Kallscheuer N."/>
            <person name="Luecker S."/>
            <person name="Lage O.M."/>
            <person name="Pohl T."/>
            <person name="Merkel B.J."/>
            <person name="Hornburger P."/>
            <person name="Mueller R.-W."/>
            <person name="Bruemmer F."/>
            <person name="Labrenz M."/>
            <person name="Spormann A.M."/>
            <person name="Op Den Camp H."/>
            <person name="Overmann J."/>
            <person name="Amann R."/>
            <person name="Jetten M.S.M."/>
            <person name="Mascher T."/>
            <person name="Medema M.H."/>
            <person name="Devos D.P."/>
            <person name="Kaster A.-K."/>
            <person name="Ovreas L."/>
            <person name="Rohde M."/>
            <person name="Galperin M.Y."/>
            <person name="Jogler C."/>
        </authorList>
    </citation>
    <scope>NUCLEOTIDE SEQUENCE [LARGE SCALE GENOMIC DNA]</scope>
    <source>
        <strain evidence="3 4">Pla100</strain>
    </source>
</reference>
<dbReference type="AlphaFoldDB" id="A0A5C5ZQP5"/>
<dbReference type="GO" id="GO:0005737">
    <property type="term" value="C:cytoplasm"/>
    <property type="evidence" value="ECO:0007669"/>
    <property type="project" value="UniProtKB-SubCell"/>
</dbReference>
<gene>
    <name evidence="2 3" type="primary">dtd</name>
    <name evidence="3" type="ORF">Pla100_54650</name>
</gene>
<organism evidence="3 4">
    <name type="scientific">Neorhodopirellula pilleata</name>
    <dbReference type="NCBI Taxonomy" id="2714738"/>
    <lineage>
        <taxon>Bacteria</taxon>
        <taxon>Pseudomonadati</taxon>
        <taxon>Planctomycetota</taxon>
        <taxon>Planctomycetia</taxon>
        <taxon>Pirellulales</taxon>
        <taxon>Pirellulaceae</taxon>
        <taxon>Neorhodopirellula</taxon>
    </lineage>
</organism>
<comment type="domain">
    <text evidence="2">A Gly-cisPro motif from one monomer fits into the active site of the other monomer to allow specific chiral rejection of L-amino acids.</text>
</comment>
<comment type="catalytic activity">
    <reaction evidence="2">
        <text>glycyl-tRNA(Ala) + H2O = tRNA(Ala) + glycine + H(+)</text>
        <dbReference type="Rhea" id="RHEA:53744"/>
        <dbReference type="Rhea" id="RHEA-COMP:9657"/>
        <dbReference type="Rhea" id="RHEA-COMP:13640"/>
        <dbReference type="ChEBI" id="CHEBI:15377"/>
        <dbReference type="ChEBI" id="CHEBI:15378"/>
        <dbReference type="ChEBI" id="CHEBI:57305"/>
        <dbReference type="ChEBI" id="CHEBI:78442"/>
        <dbReference type="ChEBI" id="CHEBI:78522"/>
    </reaction>
</comment>
<protein>
    <recommendedName>
        <fullName evidence="2">D-aminoacyl-tRNA deacylase</fullName>
        <shortName evidence="2">DTD</shortName>
        <ecNumber evidence="2">3.1.1.96</ecNumber>
    </recommendedName>
    <alternativeName>
        <fullName evidence="2">Gly-tRNA(Ala) deacylase</fullName>
        <ecNumber evidence="2">3.1.1.-</ecNumber>
    </alternativeName>
</protein>
<keyword evidence="2" id="KW-0820">tRNA-binding</keyword>
<dbReference type="Pfam" id="PF02580">
    <property type="entry name" value="Tyr_Deacylase"/>
    <property type="match status" value="1"/>
</dbReference>
<accession>A0A5C5ZQP5</accession>
<evidence type="ECO:0000313" key="3">
    <source>
        <dbReference type="EMBL" id="TWT89536.1"/>
    </source>
</evidence>
<evidence type="ECO:0000256" key="1">
    <source>
        <dbReference type="ARBA" id="ARBA00009673"/>
    </source>
</evidence>
<dbReference type="GO" id="GO:0051500">
    <property type="term" value="F:D-tyrosyl-tRNA(Tyr) deacylase activity"/>
    <property type="evidence" value="ECO:0007669"/>
    <property type="project" value="TreeGrafter"/>
</dbReference>
<comment type="catalytic activity">
    <reaction evidence="2">
        <text>a D-aminoacyl-tRNA + H2O = a tRNA + a D-alpha-amino acid + H(+)</text>
        <dbReference type="Rhea" id="RHEA:13953"/>
        <dbReference type="Rhea" id="RHEA-COMP:10123"/>
        <dbReference type="Rhea" id="RHEA-COMP:10124"/>
        <dbReference type="ChEBI" id="CHEBI:15377"/>
        <dbReference type="ChEBI" id="CHEBI:15378"/>
        <dbReference type="ChEBI" id="CHEBI:59871"/>
        <dbReference type="ChEBI" id="CHEBI:78442"/>
        <dbReference type="ChEBI" id="CHEBI:79333"/>
        <dbReference type="EC" id="3.1.1.96"/>
    </reaction>
</comment>
<dbReference type="GO" id="GO:0106026">
    <property type="term" value="F:Gly-tRNA(Ala) deacylase activity"/>
    <property type="evidence" value="ECO:0007669"/>
    <property type="project" value="UniProtKB-UniRule"/>
</dbReference>
<keyword evidence="2 3" id="KW-0378">Hydrolase</keyword>
<dbReference type="Proteomes" id="UP000316213">
    <property type="component" value="Unassembled WGS sequence"/>
</dbReference>
<keyword evidence="2" id="KW-0694">RNA-binding</keyword>
<dbReference type="GO" id="GO:0000049">
    <property type="term" value="F:tRNA binding"/>
    <property type="evidence" value="ECO:0007669"/>
    <property type="project" value="UniProtKB-UniRule"/>
</dbReference>